<keyword evidence="2" id="KW-1185">Reference proteome</keyword>
<dbReference type="Proteomes" id="UP001482620">
    <property type="component" value="Unassembled WGS sequence"/>
</dbReference>
<comment type="caution">
    <text evidence="1">The sequence shown here is derived from an EMBL/GenBank/DDBJ whole genome shotgun (WGS) entry which is preliminary data.</text>
</comment>
<gene>
    <name evidence="1" type="ORF">ILYODFUR_006171</name>
</gene>
<sequence>MRDKTNEGVSAEELEVNTPLHQVLNLLDPCVAIIINNNLDFIDLTLEKLPSAFNPFLREQWAANVRHLGSILALRVLLRNPEWQAVGFEPGFLWPLQDTNALL</sequence>
<organism evidence="1 2">
    <name type="scientific">Ilyodon furcidens</name>
    <name type="common">goldbreast splitfin</name>
    <dbReference type="NCBI Taxonomy" id="33524"/>
    <lineage>
        <taxon>Eukaryota</taxon>
        <taxon>Metazoa</taxon>
        <taxon>Chordata</taxon>
        <taxon>Craniata</taxon>
        <taxon>Vertebrata</taxon>
        <taxon>Euteleostomi</taxon>
        <taxon>Actinopterygii</taxon>
        <taxon>Neopterygii</taxon>
        <taxon>Teleostei</taxon>
        <taxon>Neoteleostei</taxon>
        <taxon>Acanthomorphata</taxon>
        <taxon>Ovalentaria</taxon>
        <taxon>Atherinomorphae</taxon>
        <taxon>Cyprinodontiformes</taxon>
        <taxon>Goodeidae</taxon>
        <taxon>Ilyodon</taxon>
    </lineage>
</organism>
<evidence type="ECO:0000313" key="2">
    <source>
        <dbReference type="Proteomes" id="UP001482620"/>
    </source>
</evidence>
<dbReference type="EMBL" id="JAHRIQ010093058">
    <property type="protein sequence ID" value="MEQ2250954.1"/>
    <property type="molecule type" value="Genomic_DNA"/>
</dbReference>
<reference evidence="1 2" key="1">
    <citation type="submission" date="2021-06" db="EMBL/GenBank/DDBJ databases">
        <authorList>
            <person name="Palmer J.M."/>
        </authorList>
    </citation>
    <scope>NUCLEOTIDE SEQUENCE [LARGE SCALE GENOMIC DNA]</scope>
    <source>
        <strain evidence="2">if_2019</strain>
        <tissue evidence="1">Muscle</tissue>
    </source>
</reference>
<accession>A0ABV0V0P1</accession>
<protein>
    <submittedName>
        <fullName evidence="1">Uncharacterized protein</fullName>
    </submittedName>
</protein>
<evidence type="ECO:0000313" key="1">
    <source>
        <dbReference type="EMBL" id="MEQ2250954.1"/>
    </source>
</evidence>
<name>A0ABV0V0P1_9TELE</name>
<proteinExistence type="predicted"/>